<dbReference type="CDD" id="cd00371">
    <property type="entry name" value="HMA"/>
    <property type="match status" value="1"/>
</dbReference>
<name>A0AAP0ASV0_9ASPA</name>
<evidence type="ECO:0000313" key="2">
    <source>
        <dbReference type="Proteomes" id="UP001418222"/>
    </source>
</evidence>
<dbReference type="Proteomes" id="UP001418222">
    <property type="component" value="Unassembled WGS sequence"/>
</dbReference>
<dbReference type="InterPro" id="IPR006121">
    <property type="entry name" value="HMA_dom"/>
</dbReference>
<evidence type="ECO:0000313" key="1">
    <source>
        <dbReference type="EMBL" id="KAK8913874.1"/>
    </source>
</evidence>
<proteinExistence type="predicted"/>
<accession>A0AAP0ASV0</accession>
<gene>
    <name evidence="1" type="primary">HIPP26</name>
    <name evidence="1" type="ORF">KSP39_PZI023827</name>
</gene>
<dbReference type="AlphaFoldDB" id="A0AAP0ASV0"/>
<reference evidence="1 2" key="1">
    <citation type="journal article" date="2022" name="Nat. Plants">
        <title>Genomes of leafy and leafless Platanthera orchids illuminate the evolution of mycoheterotrophy.</title>
        <authorList>
            <person name="Li M.H."/>
            <person name="Liu K.W."/>
            <person name="Li Z."/>
            <person name="Lu H.C."/>
            <person name="Ye Q.L."/>
            <person name="Zhang D."/>
            <person name="Wang J.Y."/>
            <person name="Li Y.F."/>
            <person name="Zhong Z.M."/>
            <person name="Liu X."/>
            <person name="Yu X."/>
            <person name="Liu D.K."/>
            <person name="Tu X.D."/>
            <person name="Liu B."/>
            <person name="Hao Y."/>
            <person name="Liao X.Y."/>
            <person name="Jiang Y.T."/>
            <person name="Sun W.H."/>
            <person name="Chen J."/>
            <person name="Chen Y.Q."/>
            <person name="Ai Y."/>
            <person name="Zhai J.W."/>
            <person name="Wu S.S."/>
            <person name="Zhou Z."/>
            <person name="Hsiao Y.Y."/>
            <person name="Wu W.L."/>
            <person name="Chen Y.Y."/>
            <person name="Lin Y.F."/>
            <person name="Hsu J.L."/>
            <person name="Li C.Y."/>
            <person name="Wang Z.W."/>
            <person name="Zhao X."/>
            <person name="Zhong W.Y."/>
            <person name="Ma X.K."/>
            <person name="Ma L."/>
            <person name="Huang J."/>
            <person name="Chen G.Z."/>
            <person name="Huang M.Z."/>
            <person name="Huang L."/>
            <person name="Peng D.H."/>
            <person name="Luo Y.B."/>
            <person name="Zou S.Q."/>
            <person name="Chen S.P."/>
            <person name="Lan S."/>
            <person name="Tsai W.C."/>
            <person name="Van de Peer Y."/>
            <person name="Liu Z.J."/>
        </authorList>
    </citation>
    <scope>NUCLEOTIDE SEQUENCE [LARGE SCALE GENOMIC DNA]</scope>
    <source>
        <strain evidence="1">Lor287</strain>
    </source>
</reference>
<dbReference type="Gene3D" id="3.30.70.100">
    <property type="match status" value="1"/>
</dbReference>
<keyword evidence="2" id="KW-1185">Reference proteome</keyword>
<protein>
    <submittedName>
        <fullName evidence="1">Heavy metal-associated isoprenylated plant protein 26</fullName>
    </submittedName>
</protein>
<dbReference type="EMBL" id="JBBWWQ010000021">
    <property type="protein sequence ID" value="KAK8913874.1"/>
    <property type="molecule type" value="Genomic_DNA"/>
</dbReference>
<sequence length="116" mass="13411">MPGEGILHPFLSTASKTCSERLLYTDSEGGDKCREWSDVDEIWDDLKVIFAYIDREAQQRRANSLVKRWRLLDPFLALNTVELKVRMDCDCCELKVKKVLSSMKGLFFINLPPQIN</sequence>
<comment type="caution">
    <text evidence="1">The sequence shown here is derived from an EMBL/GenBank/DDBJ whole genome shotgun (WGS) entry which is preliminary data.</text>
</comment>
<organism evidence="1 2">
    <name type="scientific">Platanthera zijinensis</name>
    <dbReference type="NCBI Taxonomy" id="2320716"/>
    <lineage>
        <taxon>Eukaryota</taxon>
        <taxon>Viridiplantae</taxon>
        <taxon>Streptophyta</taxon>
        <taxon>Embryophyta</taxon>
        <taxon>Tracheophyta</taxon>
        <taxon>Spermatophyta</taxon>
        <taxon>Magnoliopsida</taxon>
        <taxon>Liliopsida</taxon>
        <taxon>Asparagales</taxon>
        <taxon>Orchidaceae</taxon>
        <taxon>Orchidoideae</taxon>
        <taxon>Orchideae</taxon>
        <taxon>Orchidinae</taxon>
        <taxon>Platanthera</taxon>
    </lineage>
</organism>
<dbReference type="GO" id="GO:0046872">
    <property type="term" value="F:metal ion binding"/>
    <property type="evidence" value="ECO:0007669"/>
    <property type="project" value="InterPro"/>
</dbReference>